<dbReference type="OMA" id="INDRPEP"/>
<dbReference type="InterPro" id="IPR018574">
    <property type="entry name" value="Structure-sp_endonuc_su_Slx4"/>
</dbReference>
<evidence type="ECO:0000256" key="3">
    <source>
        <dbReference type="ARBA" id="ARBA00022763"/>
    </source>
</evidence>
<evidence type="ECO:0000256" key="6">
    <source>
        <dbReference type="ARBA" id="ARBA00023242"/>
    </source>
</evidence>
<feature type="compositionally biased region" description="Basic and acidic residues" evidence="8">
    <location>
        <begin position="164"/>
        <end position="179"/>
    </location>
</feature>
<feature type="compositionally biased region" description="Acidic residues" evidence="8">
    <location>
        <begin position="109"/>
        <end position="118"/>
    </location>
</feature>
<dbReference type="GO" id="GO:0006281">
    <property type="term" value="P:DNA repair"/>
    <property type="evidence" value="ECO:0007669"/>
    <property type="project" value="UniProtKB-KW"/>
</dbReference>
<comment type="subcellular location">
    <subcellularLocation>
        <location evidence="1">Nucleus</location>
    </subcellularLocation>
</comment>
<evidence type="ECO:0000256" key="2">
    <source>
        <dbReference type="ARBA" id="ARBA00006661"/>
    </source>
</evidence>
<dbReference type="AlphaFoldDB" id="C1E5Q8"/>
<evidence type="ECO:0000313" key="9">
    <source>
        <dbReference type="EMBL" id="ACO63295.1"/>
    </source>
</evidence>
<keyword evidence="6" id="KW-0539">Nucleus</keyword>
<evidence type="ECO:0000256" key="7">
    <source>
        <dbReference type="ARBA" id="ARBA00029496"/>
    </source>
</evidence>
<keyword evidence="10" id="KW-1185">Reference proteome</keyword>
<dbReference type="OrthoDB" id="10664948at2759"/>
<accession>C1E5Q8</accession>
<evidence type="ECO:0000256" key="8">
    <source>
        <dbReference type="SAM" id="MobiDB-lite"/>
    </source>
</evidence>
<evidence type="ECO:0000313" key="10">
    <source>
        <dbReference type="Proteomes" id="UP000002009"/>
    </source>
</evidence>
<dbReference type="GO" id="GO:0033557">
    <property type="term" value="C:Slx1-Slx4 complex"/>
    <property type="evidence" value="ECO:0007669"/>
    <property type="project" value="InterPro"/>
</dbReference>
<keyword evidence="5" id="KW-0234">DNA repair</keyword>
<keyword evidence="3" id="KW-0227">DNA damage</keyword>
<gene>
    <name evidence="9" type="ORF">MICPUN_58401</name>
</gene>
<sequence>MKRVSPSRLWDRVAERLGTDRESAQLEVLLAAGYSWDDSTGELTSWPINDRPEPRSPPPEAPDGARVSSPIDLCGSPEGSNRAVSETPSPTPLRARLGAAPRTMTSPEVNDEDEEIENEPASASRRAIDATKTSRRRGHGVQPDVRLAAGQTGDASRPKKRRLKADNDGGDGRDDVGGAVALEDRLGEWIKRDDELYERILLMKTVDVDDVAAALRADGGPDKENASENAWTKKVPRTKLLAYLESEGVAVVSTKSRRGNKTHF</sequence>
<evidence type="ECO:0000256" key="5">
    <source>
        <dbReference type="ARBA" id="ARBA00023204"/>
    </source>
</evidence>
<organism evidence="9 10">
    <name type="scientific">Micromonas commoda (strain RCC299 / NOUM17 / CCMP2709)</name>
    <name type="common">Picoplanktonic green alga</name>
    <dbReference type="NCBI Taxonomy" id="296587"/>
    <lineage>
        <taxon>Eukaryota</taxon>
        <taxon>Viridiplantae</taxon>
        <taxon>Chlorophyta</taxon>
        <taxon>Mamiellophyceae</taxon>
        <taxon>Mamiellales</taxon>
        <taxon>Mamiellaceae</taxon>
        <taxon>Micromonas</taxon>
    </lineage>
</organism>
<dbReference type="KEGG" id="mis:MICPUN_58401"/>
<dbReference type="GeneID" id="8243706"/>
<dbReference type="GO" id="GO:0006310">
    <property type="term" value="P:DNA recombination"/>
    <property type="evidence" value="ECO:0007669"/>
    <property type="project" value="UniProtKB-KW"/>
</dbReference>
<comment type="similarity">
    <text evidence="2">Belongs to the SLX4 family.</text>
</comment>
<evidence type="ECO:0000256" key="4">
    <source>
        <dbReference type="ARBA" id="ARBA00023172"/>
    </source>
</evidence>
<dbReference type="Proteomes" id="UP000002009">
    <property type="component" value="Chromosome 5"/>
</dbReference>
<dbReference type="EMBL" id="CP001326">
    <property type="protein sequence ID" value="ACO63295.1"/>
    <property type="molecule type" value="Genomic_DNA"/>
</dbReference>
<name>C1E5Q8_MICCC</name>
<dbReference type="GO" id="GO:0006260">
    <property type="term" value="P:DNA replication"/>
    <property type="evidence" value="ECO:0007669"/>
    <property type="project" value="InterPro"/>
</dbReference>
<feature type="compositionally biased region" description="Polar residues" evidence="8">
    <location>
        <begin position="37"/>
        <end position="47"/>
    </location>
</feature>
<protein>
    <recommendedName>
        <fullName evidence="7">Structure-specific endonuclease subunit SLX4</fullName>
    </recommendedName>
</protein>
<feature type="region of interest" description="Disordered" evidence="8">
    <location>
        <begin position="33"/>
        <end position="179"/>
    </location>
</feature>
<dbReference type="Pfam" id="PF09494">
    <property type="entry name" value="Slx4"/>
    <property type="match status" value="1"/>
</dbReference>
<reference evidence="9 10" key="1">
    <citation type="journal article" date="2009" name="Science">
        <title>Green evolution and dynamic adaptations revealed by genomes of the marine picoeukaryotes Micromonas.</title>
        <authorList>
            <person name="Worden A.Z."/>
            <person name="Lee J.H."/>
            <person name="Mock T."/>
            <person name="Rouze P."/>
            <person name="Simmons M.P."/>
            <person name="Aerts A.L."/>
            <person name="Allen A.E."/>
            <person name="Cuvelier M.L."/>
            <person name="Derelle E."/>
            <person name="Everett M.V."/>
            <person name="Foulon E."/>
            <person name="Grimwood J."/>
            <person name="Gundlach H."/>
            <person name="Henrissat B."/>
            <person name="Napoli C."/>
            <person name="McDonald S.M."/>
            <person name="Parker M.S."/>
            <person name="Rombauts S."/>
            <person name="Salamov A."/>
            <person name="Von Dassow P."/>
            <person name="Badger J.H."/>
            <person name="Coutinho P.M."/>
            <person name="Demir E."/>
            <person name="Dubchak I."/>
            <person name="Gentemann C."/>
            <person name="Eikrem W."/>
            <person name="Gready J.E."/>
            <person name="John U."/>
            <person name="Lanier W."/>
            <person name="Lindquist E.A."/>
            <person name="Lucas S."/>
            <person name="Mayer K.F."/>
            <person name="Moreau H."/>
            <person name="Not F."/>
            <person name="Otillar R."/>
            <person name="Panaud O."/>
            <person name="Pangilinan J."/>
            <person name="Paulsen I."/>
            <person name="Piegu B."/>
            <person name="Poliakov A."/>
            <person name="Robbens S."/>
            <person name="Schmutz J."/>
            <person name="Toulza E."/>
            <person name="Wyss T."/>
            <person name="Zelensky A."/>
            <person name="Zhou K."/>
            <person name="Armbrust E.V."/>
            <person name="Bhattacharya D."/>
            <person name="Goodenough U.W."/>
            <person name="Van de Peer Y."/>
            <person name="Grigoriev I.V."/>
        </authorList>
    </citation>
    <scope>NUCLEOTIDE SEQUENCE [LARGE SCALE GENOMIC DNA]</scope>
    <source>
        <strain evidence="10">RCC299 / NOUM17</strain>
    </source>
</reference>
<dbReference type="RefSeq" id="XP_002502037.1">
    <property type="nucleotide sequence ID" value="XM_002501991.1"/>
</dbReference>
<feature type="compositionally biased region" description="Polar residues" evidence="8">
    <location>
        <begin position="78"/>
        <end position="88"/>
    </location>
</feature>
<keyword evidence="4" id="KW-0233">DNA recombination</keyword>
<evidence type="ECO:0000256" key="1">
    <source>
        <dbReference type="ARBA" id="ARBA00004123"/>
    </source>
</evidence>
<proteinExistence type="inferred from homology"/>
<dbReference type="InParanoid" id="C1E5Q8"/>